<dbReference type="InterPro" id="IPR002765">
    <property type="entry name" value="UPF0145_YbjQ-like"/>
</dbReference>
<evidence type="ECO:0000256" key="1">
    <source>
        <dbReference type="ARBA" id="ARBA00010751"/>
    </source>
</evidence>
<proteinExistence type="inferred from homology"/>
<dbReference type="InterPro" id="IPR035439">
    <property type="entry name" value="UPF0145_dom_sf"/>
</dbReference>
<dbReference type="RefSeq" id="WP_235703648.1">
    <property type="nucleotide sequence ID" value="NZ_JAKGBZ010000010.1"/>
</dbReference>
<dbReference type="SUPFAM" id="SSF117782">
    <property type="entry name" value="YbjQ-like"/>
    <property type="match status" value="1"/>
</dbReference>
<evidence type="ECO:0000313" key="2">
    <source>
        <dbReference type="EMBL" id="MCF3946410.1"/>
    </source>
</evidence>
<gene>
    <name evidence="2" type="ORF">L2A60_06890</name>
</gene>
<sequence>MSFKDLIKGVVGAVAAQAAPNDPAELARQDARMAEWTQALRHNSVPKFVSERLRHTAVGRLPWVSTASPADLLTLRTHGIETLGMVSGNCWFHFGYSWTEGHRDGWHTAIARMQHEAALMGAHAIVEVTLKTRESGDADARSSMDYSATGTAVKIAGFPEATAPFVATVSQLEFARLLEAGILPIGLAVGAYYEWMSDPYGWADASQSYFNQELEVLASFQKRVRKSAVDAMRDHARTMRGTGVLGRVQFTEMFREKGNNEEPTQYLCRHIAFGTVIQHRRNQHESLRPRAVLLTRKSKIQSLEASESVI</sequence>
<evidence type="ECO:0000313" key="3">
    <source>
        <dbReference type="Proteomes" id="UP001521209"/>
    </source>
</evidence>
<organism evidence="2 3">
    <name type="scientific">Acidiphilium iwatense</name>
    <dbReference type="NCBI Taxonomy" id="768198"/>
    <lineage>
        <taxon>Bacteria</taxon>
        <taxon>Pseudomonadati</taxon>
        <taxon>Pseudomonadota</taxon>
        <taxon>Alphaproteobacteria</taxon>
        <taxon>Acetobacterales</taxon>
        <taxon>Acidocellaceae</taxon>
        <taxon>Acidiphilium</taxon>
    </lineage>
</organism>
<reference evidence="2 3" key="1">
    <citation type="submission" date="2022-01" db="EMBL/GenBank/DDBJ databases">
        <authorList>
            <person name="Won M."/>
            <person name="Kim S.-J."/>
            <person name="Kwon S.-W."/>
        </authorList>
    </citation>
    <scope>NUCLEOTIDE SEQUENCE [LARGE SCALE GENOMIC DNA]</scope>
    <source>
        <strain evidence="2 3">KCTC 23505</strain>
    </source>
</reference>
<dbReference type="Proteomes" id="UP001521209">
    <property type="component" value="Unassembled WGS sequence"/>
</dbReference>
<dbReference type="Gene3D" id="3.30.110.70">
    <property type="entry name" value="Hypothetical protein apc22750. Chain B"/>
    <property type="match status" value="1"/>
</dbReference>
<protein>
    <submittedName>
        <fullName evidence="2">Heavy metal-binding domain-containing protein</fullName>
    </submittedName>
</protein>
<comment type="caution">
    <text evidence="2">The sequence shown here is derived from an EMBL/GenBank/DDBJ whole genome shotgun (WGS) entry which is preliminary data.</text>
</comment>
<keyword evidence="3" id="KW-1185">Reference proteome</keyword>
<comment type="similarity">
    <text evidence="1">Belongs to the UPF0145 family.</text>
</comment>
<dbReference type="Pfam" id="PF01906">
    <property type="entry name" value="YbjQ_1"/>
    <property type="match status" value="1"/>
</dbReference>
<accession>A0ABS9DUK6</accession>
<name>A0ABS9DUK6_9PROT</name>
<dbReference type="EMBL" id="JAKGBZ010000010">
    <property type="protein sequence ID" value="MCF3946410.1"/>
    <property type="molecule type" value="Genomic_DNA"/>
</dbReference>